<dbReference type="GO" id="GO:0032259">
    <property type="term" value="P:methylation"/>
    <property type="evidence" value="ECO:0007669"/>
    <property type="project" value="UniProtKB-KW"/>
</dbReference>
<dbReference type="Gene3D" id="3.40.50.150">
    <property type="entry name" value="Vaccinia Virus protein VP39"/>
    <property type="match status" value="2"/>
</dbReference>
<accession>A0A5J6H983</accession>
<proteinExistence type="predicted"/>
<evidence type="ECO:0000313" key="3">
    <source>
        <dbReference type="Proteomes" id="UP000326553"/>
    </source>
</evidence>
<keyword evidence="3" id="KW-1185">Reference proteome</keyword>
<name>A0A5J6H983_STRAD</name>
<dbReference type="KEGG" id="salw:CP975_02895"/>
<reference evidence="2 3" key="1">
    <citation type="submission" date="2017-09" db="EMBL/GenBank/DDBJ databases">
        <authorList>
            <person name="Lee N."/>
            <person name="Cho B.-K."/>
        </authorList>
    </citation>
    <scope>NUCLEOTIDE SEQUENCE [LARGE SCALE GENOMIC DNA]</scope>
    <source>
        <strain evidence="2 3">ATCC 12461</strain>
    </source>
</reference>
<organism evidence="2 3">
    <name type="scientific">Streptomyces alboniger</name>
    <dbReference type="NCBI Taxonomy" id="132473"/>
    <lineage>
        <taxon>Bacteria</taxon>
        <taxon>Bacillati</taxon>
        <taxon>Actinomycetota</taxon>
        <taxon>Actinomycetes</taxon>
        <taxon>Kitasatosporales</taxon>
        <taxon>Streptomycetaceae</taxon>
        <taxon>Streptomyces</taxon>
        <taxon>Streptomyces aurantiacus group</taxon>
    </lineage>
</organism>
<dbReference type="Pfam" id="PF13649">
    <property type="entry name" value="Methyltransf_25"/>
    <property type="match status" value="1"/>
</dbReference>
<dbReference type="InterPro" id="IPR029063">
    <property type="entry name" value="SAM-dependent_MTases_sf"/>
</dbReference>
<dbReference type="EMBL" id="CP023695">
    <property type="protein sequence ID" value="QEV16589.1"/>
    <property type="molecule type" value="Genomic_DNA"/>
</dbReference>
<dbReference type="SUPFAM" id="SSF53335">
    <property type="entry name" value="S-adenosyl-L-methionine-dependent methyltransferases"/>
    <property type="match status" value="1"/>
</dbReference>
<dbReference type="AlphaFoldDB" id="A0A5J6H983"/>
<dbReference type="CDD" id="cd02440">
    <property type="entry name" value="AdoMet_MTases"/>
    <property type="match status" value="1"/>
</dbReference>
<dbReference type="RefSeq" id="WP_070321192.1">
    <property type="nucleotide sequence ID" value="NZ_CP023695.1"/>
</dbReference>
<dbReference type="Proteomes" id="UP000326553">
    <property type="component" value="Chromosome"/>
</dbReference>
<sequence>MPPSPDYAVDLADHYDDWFTPPTATTDATVSLLDRLAATAPEGPMLELGIGTGRIALPLAALGHDLHGIDAAKAMVEQLRAKTGGTEIAISIGDFSDVDHDGRFGMIYVVNGTFFELTSQEAQIHCLARAAARLLPGGIFVLDAHLPEVLAAEAGADAQPVRAASGDPVTRIRRIHPATQRYTSDYKVVHNGEVRHIRVAFRYASAGELDLMAAMAGLRLRQRFGGWSGRPFTDSSNYHVSVYELPS</sequence>
<dbReference type="InterPro" id="IPR041698">
    <property type="entry name" value="Methyltransf_25"/>
</dbReference>
<dbReference type="GO" id="GO:0008168">
    <property type="term" value="F:methyltransferase activity"/>
    <property type="evidence" value="ECO:0007669"/>
    <property type="project" value="UniProtKB-KW"/>
</dbReference>
<feature type="domain" description="Methyltransferase" evidence="1">
    <location>
        <begin position="46"/>
        <end position="138"/>
    </location>
</feature>
<evidence type="ECO:0000313" key="2">
    <source>
        <dbReference type="EMBL" id="QEV16589.1"/>
    </source>
</evidence>
<keyword evidence="2" id="KW-0808">Transferase</keyword>
<gene>
    <name evidence="2" type="ORF">CP975_02895</name>
</gene>
<protein>
    <submittedName>
        <fullName evidence="2">Class I SAM-dependent methyltransferase</fullName>
    </submittedName>
</protein>
<keyword evidence="2" id="KW-0489">Methyltransferase</keyword>
<evidence type="ECO:0000259" key="1">
    <source>
        <dbReference type="Pfam" id="PF13649"/>
    </source>
</evidence>
<dbReference type="OrthoDB" id="3172472at2"/>